<organism evidence="2 3">
    <name type="scientific">Pseudomonas duriflava</name>
    <dbReference type="NCBI Taxonomy" id="459528"/>
    <lineage>
        <taxon>Bacteria</taxon>
        <taxon>Pseudomonadati</taxon>
        <taxon>Pseudomonadota</taxon>
        <taxon>Gammaproteobacteria</taxon>
        <taxon>Pseudomonadales</taxon>
        <taxon>Pseudomonadaceae</taxon>
        <taxon>Pseudomonas</taxon>
    </lineage>
</organism>
<proteinExistence type="predicted"/>
<evidence type="ECO:0000313" key="3">
    <source>
        <dbReference type="Proteomes" id="UP000316905"/>
    </source>
</evidence>
<accession>A0A562PIC7</accession>
<evidence type="ECO:0000313" key="2">
    <source>
        <dbReference type="EMBL" id="TWI44225.1"/>
    </source>
</evidence>
<evidence type="ECO:0000256" key="1">
    <source>
        <dbReference type="SAM" id="Phobius"/>
    </source>
</evidence>
<dbReference type="EMBL" id="VLKY01000054">
    <property type="protein sequence ID" value="TWI44225.1"/>
    <property type="molecule type" value="Genomic_DNA"/>
</dbReference>
<sequence length="83" mass="9120">MLAVITRRWLILLAVMLAFLPVVIDMTILHIAVPSLTLALDASATEVLWIIDIYPLLMAGLLVPWALWPTASAHGCCWPSVAR</sequence>
<keyword evidence="1" id="KW-1133">Transmembrane helix</keyword>
<name>A0A562PIC7_9PSED</name>
<dbReference type="InterPro" id="IPR036259">
    <property type="entry name" value="MFS_trans_sf"/>
</dbReference>
<protein>
    <submittedName>
        <fullName evidence="2">DHA2 family multidrug resistance protein-like MFS transporter</fullName>
    </submittedName>
</protein>
<dbReference type="SUPFAM" id="SSF103473">
    <property type="entry name" value="MFS general substrate transporter"/>
    <property type="match status" value="1"/>
</dbReference>
<dbReference type="AlphaFoldDB" id="A0A562PIC7"/>
<comment type="caution">
    <text evidence="2">The sequence shown here is derived from an EMBL/GenBank/DDBJ whole genome shotgun (WGS) entry which is preliminary data.</text>
</comment>
<keyword evidence="1" id="KW-0472">Membrane</keyword>
<reference evidence="2 3" key="1">
    <citation type="journal article" date="2015" name="Stand. Genomic Sci.">
        <title>Genomic Encyclopedia of Bacterial and Archaeal Type Strains, Phase III: the genomes of soil and plant-associated and newly described type strains.</title>
        <authorList>
            <person name="Whitman W.B."/>
            <person name="Woyke T."/>
            <person name="Klenk H.P."/>
            <person name="Zhou Y."/>
            <person name="Lilburn T.G."/>
            <person name="Beck B.J."/>
            <person name="De Vos P."/>
            <person name="Vandamme P."/>
            <person name="Eisen J.A."/>
            <person name="Garrity G."/>
            <person name="Hugenholtz P."/>
            <person name="Kyrpides N.C."/>
        </authorList>
    </citation>
    <scope>NUCLEOTIDE SEQUENCE [LARGE SCALE GENOMIC DNA]</scope>
    <source>
        <strain evidence="2 3">CGMCC 1.6858</strain>
    </source>
</reference>
<gene>
    <name evidence="2" type="ORF">IQ22_04735</name>
</gene>
<keyword evidence="1" id="KW-0812">Transmembrane</keyword>
<feature type="transmembrane region" description="Helical" evidence="1">
    <location>
        <begin position="49"/>
        <end position="68"/>
    </location>
</feature>
<dbReference type="Proteomes" id="UP000316905">
    <property type="component" value="Unassembled WGS sequence"/>
</dbReference>
<keyword evidence="3" id="KW-1185">Reference proteome</keyword>